<keyword evidence="6 12" id="KW-1133">Transmembrane helix</keyword>
<dbReference type="InterPro" id="IPR038377">
    <property type="entry name" value="Na/Glc_symporter_sf"/>
</dbReference>
<comment type="subcellular location">
    <subcellularLocation>
        <location evidence="1">Cell membrane</location>
        <topology evidence="1">Multi-pass membrane protein</topology>
    </subcellularLocation>
</comment>
<organism evidence="13 14">
    <name type="scientific">Hyalella azteca</name>
    <name type="common">Amphipod</name>
    <dbReference type="NCBI Taxonomy" id="294128"/>
    <lineage>
        <taxon>Eukaryota</taxon>
        <taxon>Metazoa</taxon>
        <taxon>Ecdysozoa</taxon>
        <taxon>Arthropoda</taxon>
        <taxon>Crustacea</taxon>
        <taxon>Multicrustacea</taxon>
        <taxon>Malacostraca</taxon>
        <taxon>Eumalacostraca</taxon>
        <taxon>Peracarida</taxon>
        <taxon>Amphipoda</taxon>
        <taxon>Senticaudata</taxon>
        <taxon>Talitrida</taxon>
        <taxon>Talitroidea</taxon>
        <taxon>Hyalellidae</taxon>
        <taxon>Hyalella</taxon>
    </lineage>
</organism>
<evidence type="ECO:0000256" key="11">
    <source>
        <dbReference type="RuleBase" id="RU362091"/>
    </source>
</evidence>
<feature type="transmembrane region" description="Helical" evidence="12">
    <location>
        <begin position="223"/>
        <end position="241"/>
    </location>
</feature>
<evidence type="ECO:0000313" key="13">
    <source>
        <dbReference type="Proteomes" id="UP000694843"/>
    </source>
</evidence>
<feature type="transmembrane region" description="Helical" evidence="12">
    <location>
        <begin position="542"/>
        <end position="566"/>
    </location>
</feature>
<reference evidence="14" key="1">
    <citation type="submission" date="2025-08" db="UniProtKB">
        <authorList>
            <consortium name="RefSeq"/>
        </authorList>
    </citation>
    <scope>IDENTIFICATION</scope>
    <source>
        <tissue evidence="14">Whole organism</tissue>
    </source>
</reference>
<dbReference type="OMA" id="PGIALWH"/>
<feature type="transmembrane region" description="Helical" evidence="12">
    <location>
        <begin position="116"/>
        <end position="141"/>
    </location>
</feature>
<proteinExistence type="inferred from homology"/>
<keyword evidence="4" id="KW-1003">Cell membrane</keyword>
<dbReference type="AlphaFoldDB" id="A0A8B7NZT8"/>
<feature type="transmembrane region" description="Helical" evidence="12">
    <location>
        <begin position="476"/>
        <end position="496"/>
    </location>
</feature>
<feature type="transmembrane region" description="Helical" evidence="12">
    <location>
        <begin position="312"/>
        <end position="337"/>
    </location>
</feature>
<evidence type="ECO:0000256" key="8">
    <source>
        <dbReference type="ARBA" id="ARBA00023065"/>
    </source>
</evidence>
<feature type="transmembrane region" description="Helical" evidence="12">
    <location>
        <begin position="269"/>
        <end position="291"/>
    </location>
</feature>
<keyword evidence="5 12" id="KW-0812">Transmembrane</keyword>
<dbReference type="InterPro" id="IPR051163">
    <property type="entry name" value="Sodium:Solute_Symporter_SSF"/>
</dbReference>
<dbReference type="PROSITE" id="PS50283">
    <property type="entry name" value="NA_SOLUT_SYMP_3"/>
    <property type="match status" value="1"/>
</dbReference>
<dbReference type="Gene3D" id="1.20.1730.10">
    <property type="entry name" value="Sodium/glucose cotransporter"/>
    <property type="match status" value="1"/>
</dbReference>
<keyword evidence="8" id="KW-0406">Ion transport</keyword>
<name>A0A8B7NZT8_HYAAZ</name>
<dbReference type="InterPro" id="IPR001734">
    <property type="entry name" value="Na/solute_symporter"/>
</dbReference>
<dbReference type="OrthoDB" id="6358884at2759"/>
<feature type="transmembrane region" description="Helical" evidence="12">
    <location>
        <begin position="443"/>
        <end position="464"/>
    </location>
</feature>
<dbReference type="PANTHER" id="PTHR42985:SF40">
    <property type="entry name" value="LD47995P-RELATED"/>
    <property type="match status" value="1"/>
</dbReference>
<dbReference type="GO" id="GO:0015293">
    <property type="term" value="F:symporter activity"/>
    <property type="evidence" value="ECO:0007669"/>
    <property type="project" value="TreeGrafter"/>
</dbReference>
<accession>A0A8B7NZT8</accession>
<protein>
    <submittedName>
        <fullName evidence="14">Sodium-coupled monocarboxylate transporter 1</fullName>
    </submittedName>
</protein>
<evidence type="ECO:0000256" key="7">
    <source>
        <dbReference type="ARBA" id="ARBA00023053"/>
    </source>
</evidence>
<keyword evidence="7" id="KW-0915">Sodium</keyword>
<dbReference type="GeneID" id="108675712"/>
<evidence type="ECO:0000256" key="9">
    <source>
        <dbReference type="ARBA" id="ARBA00023136"/>
    </source>
</evidence>
<dbReference type="Proteomes" id="UP000694843">
    <property type="component" value="Unplaced"/>
</dbReference>
<feature type="transmembrane region" description="Helical" evidence="12">
    <location>
        <begin position="88"/>
        <end position="110"/>
    </location>
</feature>
<evidence type="ECO:0000256" key="12">
    <source>
        <dbReference type="SAM" id="Phobius"/>
    </source>
</evidence>
<evidence type="ECO:0000313" key="14">
    <source>
        <dbReference type="RefSeq" id="XP_018019225.2"/>
    </source>
</evidence>
<dbReference type="Pfam" id="PF00474">
    <property type="entry name" value="SSF"/>
    <property type="match status" value="1"/>
</dbReference>
<dbReference type="KEGG" id="hazt:108675712"/>
<sequence length="613" mass="67053">MPILIYSFLFYAALCNYFLNFSKHTQCQIYQLKMSTANEVAEFSVVDYCVFIGMLCISMAIGLYHSLKGNKTTEDFLMASRSMSPIPVAFSLTATYLSSISILGIVGEVYGQGLMLAWSLIGNALGIVTATLFIMPVMYPLKLNSVNEYIELRFGSVFLRKLVLVMITGNYLMYLGFCLYAPTLALESVTPIDLTTYIFILGTVVTVYCAFGGLKAVVWTDTFQTVVIILGILVAVIFAVIEVGGMDDVWRIGSENGRTDMLDFRPGLYVRHTMFNTILNGFVTFFTIYGFTQATIQRAGSMPDLARVRLVLFLNAFGLIVLMGILFFTGLAIFAVYAGCDPITLGYISQKDQLLPYYVMDYLGTFKGIPGLFVACLFSGTLSSISSLLSALSSMLWVDFMCELEYFKKSSERVKTITNKVTTLVLGCIMMGFAVLASKLGGLVQATAAVFGALSGPVLGLFVLGVMVPHCSKKGAIAGGIFSTVVMVWLSIGSQFRGMVTVMLPLSIDECADNSSLISTTQTLWTTTTTDLPEDITRPFDFFYGISYTYFSTVGCLSCIVVAVLVSACTGFEKLENVNPSHVLLCLRKHVGHKRSESSASKTKQCIEVATVM</sequence>
<dbReference type="PANTHER" id="PTHR42985">
    <property type="entry name" value="SODIUM-COUPLED MONOCARBOXYLATE TRANSPORTER"/>
    <property type="match status" value="1"/>
</dbReference>
<feature type="transmembrane region" description="Helical" evidence="12">
    <location>
        <begin position="162"/>
        <end position="182"/>
    </location>
</feature>
<evidence type="ECO:0000256" key="3">
    <source>
        <dbReference type="ARBA" id="ARBA00022448"/>
    </source>
</evidence>
<keyword evidence="10" id="KW-0739">Sodium transport</keyword>
<dbReference type="GO" id="GO:0005886">
    <property type="term" value="C:plasma membrane"/>
    <property type="evidence" value="ECO:0007669"/>
    <property type="project" value="UniProtKB-SubCell"/>
</dbReference>
<keyword evidence="9 12" id="KW-0472">Membrane</keyword>
<evidence type="ECO:0000256" key="6">
    <source>
        <dbReference type="ARBA" id="ARBA00022989"/>
    </source>
</evidence>
<evidence type="ECO:0000256" key="10">
    <source>
        <dbReference type="ARBA" id="ARBA00023201"/>
    </source>
</evidence>
<evidence type="ECO:0000256" key="4">
    <source>
        <dbReference type="ARBA" id="ARBA00022475"/>
    </source>
</evidence>
<keyword evidence="13" id="KW-1185">Reference proteome</keyword>
<dbReference type="NCBIfam" id="TIGR00813">
    <property type="entry name" value="sss"/>
    <property type="match status" value="1"/>
</dbReference>
<evidence type="ECO:0000256" key="5">
    <source>
        <dbReference type="ARBA" id="ARBA00022692"/>
    </source>
</evidence>
<evidence type="ECO:0000256" key="1">
    <source>
        <dbReference type="ARBA" id="ARBA00004651"/>
    </source>
</evidence>
<feature type="transmembrane region" description="Helical" evidence="12">
    <location>
        <begin position="194"/>
        <end position="211"/>
    </location>
</feature>
<evidence type="ECO:0000256" key="2">
    <source>
        <dbReference type="ARBA" id="ARBA00006434"/>
    </source>
</evidence>
<feature type="transmembrane region" description="Helical" evidence="12">
    <location>
        <begin position="417"/>
        <end position="437"/>
    </location>
</feature>
<feature type="transmembrane region" description="Helical" evidence="12">
    <location>
        <begin position="43"/>
        <end position="67"/>
    </location>
</feature>
<gene>
    <name evidence="14" type="primary">LOC108675712</name>
</gene>
<comment type="similarity">
    <text evidence="2 11">Belongs to the sodium:solute symporter (SSF) (TC 2.A.21) family.</text>
</comment>
<dbReference type="RefSeq" id="XP_018019225.2">
    <property type="nucleotide sequence ID" value="XM_018163736.2"/>
</dbReference>
<keyword evidence="3" id="KW-0813">Transport</keyword>
<dbReference type="GO" id="GO:0006814">
    <property type="term" value="P:sodium ion transport"/>
    <property type="evidence" value="ECO:0007669"/>
    <property type="project" value="UniProtKB-KW"/>
</dbReference>